<keyword evidence="1 8" id="KW-0121">Carboxypeptidase</keyword>
<dbReference type="InterPro" id="IPR001333">
    <property type="entry name" value="Peptidase_M32_Taq"/>
</dbReference>
<sequence>MSTTAAYESLCNHARETAKLASIMGLLEWDERTKMPTAAGEYRAEQISFLAGEIHKRQTTPQIAGWLDELVGSPLAADSHSVEGTVIRQLKRQYDKKTKLPQALVEELSRTSVLGQQMWVEARKADDFAKFQPLLEKTIELKRQEAAAIGYKVTPYDALLDDYEPGATTAEVAAALGGLRDALTPLVEQIVGSSRKPDSELLKRDFPVDAQEAFGKAASAAIGFDFNAGRLDTTDHPFCAGAGPHDQRITTRYNINDFSDAFFSTLHEAGHGLYEQGLPADQFGLPTGEACSLGIHESQSRMWENQVGRSRAFWEHFLPKGQQQFAALKGVSLDQLYGAINEVRPSLIRVDADEVTYNLHVLIRFELERALIENDLQAKDLPAAWNEKYQKYLGITPPNFADGVLQDVHWSAGLFGYFPTYSLGNLYAGQFYAAATKELGDLPAAFRKGEFQPLLAWLRKNIHAHGQRFSAGELALNVTGQPLSHGPWIEQMRAKYGELYGL</sequence>
<dbReference type="GO" id="GO:0004181">
    <property type="term" value="F:metallocarboxypeptidase activity"/>
    <property type="evidence" value="ECO:0007669"/>
    <property type="project" value="UniProtKB-UniRule"/>
</dbReference>
<comment type="similarity">
    <text evidence="7 8">Belongs to the peptidase M32 family.</text>
</comment>
<dbReference type="PRINTS" id="PR00998">
    <property type="entry name" value="CRBOXYPTASET"/>
</dbReference>
<evidence type="ECO:0000313" key="12">
    <source>
        <dbReference type="Proteomes" id="UP000326837"/>
    </source>
</evidence>
<keyword evidence="9" id="KW-0862">Zinc</keyword>
<keyword evidence="5 8" id="KW-0482">Metalloprotease</keyword>
<dbReference type="GO" id="GO:0006508">
    <property type="term" value="P:proteolysis"/>
    <property type="evidence" value="ECO:0007669"/>
    <property type="project" value="UniProtKB-UniRule"/>
</dbReference>
<dbReference type="PIRSF" id="PIRSF006615">
    <property type="entry name" value="Zn_crbxpep_Taq"/>
    <property type="match status" value="1"/>
</dbReference>
<dbReference type="KEGG" id="lpav:PLANPX_0540"/>
<evidence type="ECO:0000256" key="3">
    <source>
        <dbReference type="ARBA" id="ARBA00022723"/>
    </source>
</evidence>
<keyword evidence="3 8" id="KW-0479">Metal-binding</keyword>
<feature type="binding site" evidence="9">
    <location>
        <position position="297"/>
    </location>
    <ligand>
        <name>Zn(2+)</name>
        <dbReference type="ChEBI" id="CHEBI:29105"/>
        <note>catalytic</note>
    </ligand>
</feature>
<evidence type="ECO:0000313" key="11">
    <source>
        <dbReference type="EMBL" id="BBO30928.1"/>
    </source>
</evidence>
<dbReference type="FunFam" id="1.10.1370.30:FF:000003">
    <property type="entry name" value="Thermostable carboxypeptidase 1"/>
    <property type="match status" value="1"/>
</dbReference>
<comment type="catalytic activity">
    <reaction evidence="6 8">
        <text>Release of a C-terminal amino acid with broad specificity, except for -Pro.</text>
        <dbReference type="EC" id="3.4.17.19"/>
    </reaction>
</comment>
<dbReference type="PROSITE" id="PS52034">
    <property type="entry name" value="PEPTIDASE_M32"/>
    <property type="match status" value="1"/>
</dbReference>
<keyword evidence="12" id="KW-1185">Reference proteome</keyword>
<dbReference type="EC" id="3.4.17.19" evidence="8"/>
<dbReference type="Gene3D" id="1.10.1370.30">
    <property type="match status" value="1"/>
</dbReference>
<dbReference type="Pfam" id="PF02074">
    <property type="entry name" value="Peptidase_M32"/>
    <property type="match status" value="1"/>
</dbReference>
<evidence type="ECO:0000256" key="6">
    <source>
        <dbReference type="ARBA" id="ARBA00052755"/>
    </source>
</evidence>
<dbReference type="AlphaFoldDB" id="A0A5K7X2Q2"/>
<feature type="binding site" evidence="9">
    <location>
        <position position="267"/>
    </location>
    <ligand>
        <name>Zn(2+)</name>
        <dbReference type="ChEBI" id="CHEBI:29105"/>
        <note>catalytic</note>
    </ligand>
</feature>
<evidence type="ECO:0000256" key="7">
    <source>
        <dbReference type="ARBA" id="ARBA00061580"/>
    </source>
</evidence>
<comment type="function">
    <text evidence="8">Broad specificity carboxypetidase that releases amino acids sequentially from the C-terminus, including neutral, aromatic, polar and basic residues.</text>
</comment>
<proteinExistence type="inferred from homology"/>
<reference evidence="12" key="1">
    <citation type="submission" date="2019-10" db="EMBL/GenBank/DDBJ databases">
        <title>Lacipirellula parvula gen. nov., sp. nov., representing a lineage of planctomycetes widespread in freshwater anoxic habitats, and description of the family Lacipirellulaceae.</title>
        <authorList>
            <person name="Dedysh S.N."/>
            <person name="Kulichevskaya I.S."/>
            <person name="Beletsky A.V."/>
            <person name="Rakitin A.L."/>
            <person name="Mardanov A.V."/>
            <person name="Ivanova A.A."/>
            <person name="Saltykova V.X."/>
            <person name="Rijpstra W.I.C."/>
            <person name="Sinninghe Damste J.S."/>
            <person name="Ravin N.V."/>
        </authorList>
    </citation>
    <scope>NUCLEOTIDE SEQUENCE [LARGE SCALE GENOMIC DNA]</scope>
    <source>
        <strain evidence="12">PX69</strain>
    </source>
</reference>
<organism evidence="11 12">
    <name type="scientific">Lacipirellula parvula</name>
    <dbReference type="NCBI Taxonomy" id="2650471"/>
    <lineage>
        <taxon>Bacteria</taxon>
        <taxon>Pseudomonadati</taxon>
        <taxon>Planctomycetota</taxon>
        <taxon>Planctomycetia</taxon>
        <taxon>Pirellulales</taxon>
        <taxon>Lacipirellulaceae</taxon>
        <taxon>Lacipirellula</taxon>
    </lineage>
</organism>
<feature type="active site" description="Proton donor/acceptor" evidence="10">
    <location>
        <position position="268"/>
    </location>
</feature>
<keyword evidence="4 8" id="KW-0378">Hydrolase</keyword>
<feature type="binding site" evidence="9">
    <location>
        <position position="271"/>
    </location>
    <ligand>
        <name>Zn(2+)</name>
        <dbReference type="ChEBI" id="CHEBI:29105"/>
        <note>catalytic</note>
    </ligand>
</feature>
<keyword evidence="2 8" id="KW-0645">Protease</keyword>
<dbReference type="PANTHER" id="PTHR34217:SF1">
    <property type="entry name" value="CARBOXYPEPTIDASE 1"/>
    <property type="match status" value="1"/>
</dbReference>
<accession>A0A5K7X2Q2</accession>
<evidence type="ECO:0000256" key="5">
    <source>
        <dbReference type="ARBA" id="ARBA00023049"/>
    </source>
</evidence>
<evidence type="ECO:0000256" key="4">
    <source>
        <dbReference type="ARBA" id="ARBA00022801"/>
    </source>
</evidence>
<name>A0A5K7X2Q2_9BACT</name>
<gene>
    <name evidence="11" type="ORF">PLANPX_0540</name>
</gene>
<evidence type="ECO:0000256" key="1">
    <source>
        <dbReference type="ARBA" id="ARBA00022645"/>
    </source>
</evidence>
<dbReference type="EMBL" id="AP021861">
    <property type="protein sequence ID" value="BBO30928.1"/>
    <property type="molecule type" value="Genomic_DNA"/>
</dbReference>
<comment type="cofactor">
    <cofactor evidence="9">
        <name>Zn(2+)</name>
        <dbReference type="ChEBI" id="CHEBI:29105"/>
    </cofactor>
    <text evidence="9">Binds 1 zinc ion per subunit.</text>
</comment>
<evidence type="ECO:0000256" key="8">
    <source>
        <dbReference type="PIRNR" id="PIRNR006615"/>
    </source>
</evidence>
<dbReference type="GO" id="GO:0008270">
    <property type="term" value="F:zinc ion binding"/>
    <property type="evidence" value="ECO:0007669"/>
    <property type="project" value="UniProtKB-ARBA"/>
</dbReference>
<dbReference type="SUPFAM" id="SSF55486">
    <property type="entry name" value="Metalloproteases ('zincins'), catalytic domain"/>
    <property type="match status" value="1"/>
</dbReference>
<dbReference type="PANTHER" id="PTHR34217">
    <property type="entry name" value="METAL-DEPENDENT CARBOXYPEPTIDASE"/>
    <property type="match status" value="1"/>
</dbReference>
<protein>
    <recommendedName>
        <fullName evidence="8">Metal-dependent carboxypeptidase</fullName>
        <ecNumber evidence="8">3.4.17.19</ecNumber>
    </recommendedName>
</protein>
<dbReference type="CDD" id="cd06460">
    <property type="entry name" value="M32_Taq"/>
    <property type="match status" value="1"/>
</dbReference>
<evidence type="ECO:0000256" key="10">
    <source>
        <dbReference type="PIRSR" id="PIRSR006615-2"/>
    </source>
</evidence>
<dbReference type="Proteomes" id="UP000326837">
    <property type="component" value="Chromosome"/>
</dbReference>
<evidence type="ECO:0000256" key="2">
    <source>
        <dbReference type="ARBA" id="ARBA00022670"/>
    </source>
</evidence>
<evidence type="ECO:0000256" key="9">
    <source>
        <dbReference type="PIRSR" id="PIRSR006615-1"/>
    </source>
</evidence>